<reference evidence="1 2" key="1">
    <citation type="submission" date="2013-06" db="EMBL/GenBank/DDBJ databases">
        <authorList>
            <person name="Weinstock G."/>
            <person name="Sodergren E."/>
            <person name="Lobos E.A."/>
            <person name="Fulton L."/>
            <person name="Fulton R."/>
            <person name="Courtney L."/>
            <person name="Fronick C."/>
            <person name="O'Laughlin M."/>
            <person name="Godfrey J."/>
            <person name="Wilson R.M."/>
            <person name="Miner T."/>
            <person name="Farmer C."/>
            <person name="Delehaunty K."/>
            <person name="Cordes M."/>
            <person name="Minx P."/>
            <person name="Tomlinson C."/>
            <person name="Chen J."/>
            <person name="Wollam A."/>
            <person name="Pepin K.H."/>
            <person name="Bhonagiri V."/>
            <person name="Zhang X."/>
            <person name="Warren W."/>
            <person name="Mitreva M."/>
            <person name="Mardis E.R."/>
            <person name="Wilson R.K."/>
        </authorList>
    </citation>
    <scope>NUCLEOTIDE SEQUENCE [LARGE SCALE GENOMIC DNA]</scope>
    <source>
        <strain evidence="1 2">JCP8017A</strain>
    </source>
</reference>
<protein>
    <submittedName>
        <fullName evidence="1">Uncharacterized protein</fullName>
    </submittedName>
</protein>
<dbReference type="Proteomes" id="UP000015779">
    <property type="component" value="Unassembled WGS sequence"/>
</dbReference>
<gene>
    <name evidence="1" type="ORF">HMPREF1577_01505</name>
</gene>
<sequence>MLKRESRVKCKALSSARGFFYFPIFRLNRSATIIIEVWQHA</sequence>
<dbReference type="HOGENOM" id="CLU_3290219_0_0_11"/>
<proteinExistence type="predicted"/>
<organism evidence="1 2">
    <name type="scientific">Gardnerella pickettii JCP8017A</name>
    <dbReference type="NCBI Taxonomy" id="1261062"/>
    <lineage>
        <taxon>Bacteria</taxon>
        <taxon>Bacillati</taxon>
        <taxon>Actinomycetota</taxon>
        <taxon>Actinomycetes</taxon>
        <taxon>Bifidobacteriales</taxon>
        <taxon>Bifidobacteriaceae</taxon>
        <taxon>Gardnerella</taxon>
        <taxon>Gardnerella pickettii</taxon>
    </lineage>
</organism>
<dbReference type="AlphaFoldDB" id="T2PKL5"/>
<evidence type="ECO:0000313" key="1">
    <source>
        <dbReference type="EMBL" id="EPI49259.1"/>
    </source>
</evidence>
<comment type="caution">
    <text evidence="1">The sequence shown here is derived from an EMBL/GenBank/DDBJ whole genome shotgun (WGS) entry which is preliminary data.</text>
</comment>
<name>T2PKL5_9BIFI</name>
<evidence type="ECO:0000313" key="2">
    <source>
        <dbReference type="Proteomes" id="UP000015779"/>
    </source>
</evidence>
<dbReference type="EMBL" id="ATJN01000166">
    <property type="protein sequence ID" value="EPI49259.1"/>
    <property type="molecule type" value="Genomic_DNA"/>
</dbReference>
<accession>T2PKL5</accession>